<dbReference type="Pfam" id="PF15420">
    <property type="entry name" value="Abhydrolase_9_N"/>
    <property type="match status" value="1"/>
</dbReference>
<keyword evidence="2" id="KW-1133">Transmembrane helix</keyword>
<reference evidence="5 6" key="1">
    <citation type="submission" date="2018-06" db="EMBL/GenBank/DDBJ databases">
        <authorList>
            <consortium name="Pathogen Informatics"/>
            <person name="Doyle S."/>
        </authorList>
    </citation>
    <scope>NUCLEOTIDE SEQUENCE [LARGE SCALE GENOMIC DNA]</scope>
    <source>
        <strain evidence="5 6">NCTC11862</strain>
    </source>
</reference>
<evidence type="ECO:0000313" key="6">
    <source>
        <dbReference type="Proteomes" id="UP000254467"/>
    </source>
</evidence>
<feature type="domain" description="Alpha/beta-hydrolase catalytic" evidence="3">
    <location>
        <begin position="337"/>
        <end position="630"/>
    </location>
</feature>
<protein>
    <submittedName>
        <fullName evidence="5">Predicted membrane protein</fullName>
    </submittedName>
</protein>
<keyword evidence="6" id="KW-1185">Reference proteome</keyword>
<evidence type="ECO:0000259" key="4">
    <source>
        <dbReference type="Pfam" id="PF15420"/>
    </source>
</evidence>
<dbReference type="Proteomes" id="UP000254467">
    <property type="component" value="Unassembled WGS sequence"/>
</dbReference>
<gene>
    <name evidence="5" type="ORF">NCTC11862_00823</name>
</gene>
<feature type="transmembrane region" description="Helical" evidence="2">
    <location>
        <begin position="202"/>
        <end position="221"/>
    </location>
</feature>
<keyword evidence="2" id="KW-0472">Membrane</keyword>
<feature type="region of interest" description="Disordered" evidence="1">
    <location>
        <begin position="284"/>
        <end position="303"/>
    </location>
</feature>
<evidence type="ECO:0000256" key="2">
    <source>
        <dbReference type="SAM" id="Phobius"/>
    </source>
</evidence>
<dbReference type="STRING" id="35756.GCA_001044155_00563"/>
<evidence type="ECO:0000256" key="1">
    <source>
        <dbReference type="SAM" id="MobiDB-lite"/>
    </source>
</evidence>
<dbReference type="Pfam" id="PF10081">
    <property type="entry name" value="Abhydrolase_9"/>
    <property type="match status" value="1"/>
</dbReference>
<proteinExistence type="predicted"/>
<feature type="transmembrane region" description="Helical" evidence="2">
    <location>
        <begin position="121"/>
        <end position="142"/>
    </location>
</feature>
<evidence type="ECO:0000259" key="3">
    <source>
        <dbReference type="Pfam" id="PF10081"/>
    </source>
</evidence>
<evidence type="ECO:0000313" key="5">
    <source>
        <dbReference type="EMBL" id="STC69046.1"/>
    </source>
</evidence>
<dbReference type="AlphaFoldDB" id="A0A376CKM9"/>
<dbReference type="InterPro" id="IPR027787">
    <property type="entry name" value="Alpha/beta-hydrolase_catalytic"/>
</dbReference>
<dbReference type="EMBL" id="UFXQ01000001">
    <property type="protein sequence ID" value="STC69046.1"/>
    <property type="molecule type" value="Genomic_DNA"/>
</dbReference>
<feature type="transmembrane region" description="Helical" evidence="2">
    <location>
        <begin position="162"/>
        <end position="182"/>
    </location>
</feature>
<keyword evidence="2" id="KW-0812">Transmembrane</keyword>
<feature type="transmembrane region" description="Helical" evidence="2">
    <location>
        <begin position="242"/>
        <end position="260"/>
    </location>
</feature>
<feature type="domain" description="Alpha/beta-hydrolase N-terminal" evidence="4">
    <location>
        <begin position="109"/>
        <end position="320"/>
    </location>
</feature>
<dbReference type="InterPro" id="IPR027788">
    <property type="entry name" value="Alpha/beta-hydrolase_N_dom"/>
</dbReference>
<sequence>MPYTFHYGPILILGQRERMSVRTHLDKTGLLIVCLCAKRSTESSATMATMSMTSRVATRIALGAVKAAQFGLEIYIDLTPGFRMRGTRRLPENMGSGLLGAEAATWWALSPSLLPRKWWVTAANVAISQGFGHAVATGFRFLSRRVRRRIGRGPTLKSLRNINAVLHVGMGVTTAIVALRAPQRHRTQVRLARSTQPLTVRSSIAGIVVGTIGYGVLLLVGETIQNSIDRTDHQLRRFLPPVVSWPMALIAVTLASYYMVDKLFLRRWLSRAYKRAQELNLQVMPGSSRPSEGERSGSRSSLERWSNLGRQGRAAVSGGPRARDITLVMGGQAQEPIRIYIGLGDGRSPEQQIELLLAEMDRTGAFERSAIVMMTSAGTGWLNDFVTSPFEFLHRGDCAVVSMQYSFMPSAVSYIADRTTPVSSSRVLISALRERLSLIDEAQRPTFYVAGESLGAYGIADSFADDVELLSAVDGAIFTGAPGFTQMHAELTRRRDPESIERLPVIDGGKHIRFTATPSHLEHDFAGHDYANQWEFPRVVFAQHASDPVVWWDWELLWRQPDWLREPGSRGVPAPDAQELDVFEGLRWVPFITGWQVGLDQVNSLHFQPGHGHVYRDEVIAYWCAVLDVEISATQFRRMGRWIRRDMHRVRNETVPIPEMLRRKKA</sequence>
<name>A0A376CKM9_9CORY</name>
<accession>A0A376CKM9</accession>
<organism evidence="5 6">
    <name type="scientific">Corynebacterium pilosum</name>
    <dbReference type="NCBI Taxonomy" id="35756"/>
    <lineage>
        <taxon>Bacteria</taxon>
        <taxon>Bacillati</taxon>
        <taxon>Actinomycetota</taxon>
        <taxon>Actinomycetes</taxon>
        <taxon>Mycobacteriales</taxon>
        <taxon>Corynebacteriaceae</taxon>
        <taxon>Corynebacterium</taxon>
    </lineage>
</organism>